<evidence type="ECO:0000313" key="3">
    <source>
        <dbReference type="Proteomes" id="UP001163046"/>
    </source>
</evidence>
<accession>A0A9X0CZB2</accession>
<dbReference type="AlphaFoldDB" id="A0A9X0CZB2"/>
<feature type="chain" id="PRO_5040849979" evidence="1">
    <location>
        <begin position="23"/>
        <end position="131"/>
    </location>
</feature>
<evidence type="ECO:0000256" key="1">
    <source>
        <dbReference type="SAM" id="SignalP"/>
    </source>
</evidence>
<protein>
    <submittedName>
        <fullName evidence="2">Uncharacterized protein</fullName>
    </submittedName>
</protein>
<gene>
    <name evidence="2" type="ORF">OS493_004703</name>
</gene>
<organism evidence="2 3">
    <name type="scientific">Desmophyllum pertusum</name>
    <dbReference type="NCBI Taxonomy" id="174260"/>
    <lineage>
        <taxon>Eukaryota</taxon>
        <taxon>Metazoa</taxon>
        <taxon>Cnidaria</taxon>
        <taxon>Anthozoa</taxon>
        <taxon>Hexacorallia</taxon>
        <taxon>Scleractinia</taxon>
        <taxon>Caryophylliina</taxon>
        <taxon>Caryophylliidae</taxon>
        <taxon>Desmophyllum</taxon>
    </lineage>
</organism>
<dbReference type="EMBL" id="MU826351">
    <property type="protein sequence ID" value="KAJ7381105.1"/>
    <property type="molecule type" value="Genomic_DNA"/>
</dbReference>
<keyword evidence="1" id="KW-0732">Signal</keyword>
<name>A0A9X0CZB2_9CNID</name>
<reference evidence="2" key="1">
    <citation type="submission" date="2023-01" db="EMBL/GenBank/DDBJ databases">
        <title>Genome assembly of the deep-sea coral Lophelia pertusa.</title>
        <authorList>
            <person name="Herrera S."/>
            <person name="Cordes E."/>
        </authorList>
    </citation>
    <scope>NUCLEOTIDE SEQUENCE</scope>
    <source>
        <strain evidence="2">USNM1676648</strain>
        <tissue evidence="2">Polyp</tissue>
    </source>
</reference>
<evidence type="ECO:0000313" key="2">
    <source>
        <dbReference type="EMBL" id="KAJ7381105.1"/>
    </source>
</evidence>
<feature type="signal peptide" evidence="1">
    <location>
        <begin position="1"/>
        <end position="22"/>
    </location>
</feature>
<dbReference type="Proteomes" id="UP001163046">
    <property type="component" value="Unassembled WGS sequence"/>
</dbReference>
<comment type="caution">
    <text evidence="2">The sequence shown here is derived from an EMBL/GenBank/DDBJ whole genome shotgun (WGS) entry which is preliminary data.</text>
</comment>
<proteinExistence type="predicted"/>
<sequence length="131" mass="14546">MKMAMSLCLLYGFLVAVPLALSLKCNEQQCYYNYQKQNYDCKGSTVVTCTPGQKCASSYLNWYLEDGTGNFASFINYCSPPGSCSADIECARLKQRLDGGRAVYQSCTVRCCEGDRCNYLSLPSPSPPHRN</sequence>
<keyword evidence="3" id="KW-1185">Reference proteome</keyword>